<dbReference type="Gene3D" id="3.40.50.2000">
    <property type="entry name" value="Glycogen Phosphorylase B"/>
    <property type="match status" value="2"/>
</dbReference>
<dbReference type="PANTHER" id="PTHR12526:SF510">
    <property type="entry name" value="D-INOSITOL 3-PHOSPHATE GLYCOSYLTRANSFERASE"/>
    <property type="match status" value="1"/>
</dbReference>
<keyword evidence="2 4" id="KW-0808">Transferase</keyword>
<dbReference type="Proteomes" id="UP000014975">
    <property type="component" value="Unassembled WGS sequence"/>
</dbReference>
<accession>S7TEK8</accession>
<gene>
    <name evidence="4" type="ORF">dsat_1968</name>
</gene>
<keyword evidence="1" id="KW-0328">Glycosyltransferase</keyword>
<dbReference type="RefSeq" id="WP_020885854.1">
    <property type="nucleotide sequence ID" value="NZ_ATHI01000003.1"/>
</dbReference>
<reference evidence="4 5" key="1">
    <citation type="journal article" date="2013" name="Genome Announc.">
        <title>Draft genome sequences for three mercury-methylating, sulfate-reducing bacteria.</title>
        <authorList>
            <person name="Brown S.D."/>
            <person name="Hurt R.A.Jr."/>
            <person name="Gilmour C.C."/>
            <person name="Elias D.A."/>
        </authorList>
    </citation>
    <scope>NUCLEOTIDE SEQUENCE [LARGE SCALE GENOMIC DNA]</scope>
    <source>
        <strain evidence="4 5">DSM 16529</strain>
    </source>
</reference>
<dbReference type="OrthoDB" id="9803091at2"/>
<protein>
    <submittedName>
        <fullName evidence="4">Glycosyl transferase group 1</fullName>
    </submittedName>
</protein>
<dbReference type="GO" id="GO:0016757">
    <property type="term" value="F:glycosyltransferase activity"/>
    <property type="evidence" value="ECO:0007669"/>
    <property type="project" value="UniProtKB-KW"/>
</dbReference>
<dbReference type="AlphaFoldDB" id="S7TEK8"/>
<proteinExistence type="predicted"/>
<dbReference type="EMBL" id="ATHI01000003">
    <property type="protein sequence ID" value="EPR35627.1"/>
    <property type="molecule type" value="Genomic_DNA"/>
</dbReference>
<evidence type="ECO:0000256" key="2">
    <source>
        <dbReference type="ARBA" id="ARBA00022679"/>
    </source>
</evidence>
<evidence type="ECO:0000256" key="1">
    <source>
        <dbReference type="ARBA" id="ARBA00022676"/>
    </source>
</evidence>
<organism evidence="4 5">
    <name type="scientific">Alkalidesulfovibrio alkalitolerans DSM 16529</name>
    <dbReference type="NCBI Taxonomy" id="1121439"/>
    <lineage>
        <taxon>Bacteria</taxon>
        <taxon>Pseudomonadati</taxon>
        <taxon>Thermodesulfobacteriota</taxon>
        <taxon>Desulfovibrionia</taxon>
        <taxon>Desulfovibrionales</taxon>
        <taxon>Desulfovibrionaceae</taxon>
        <taxon>Alkalidesulfovibrio</taxon>
    </lineage>
</organism>
<sequence length="381" mass="40890">MRVLHVITGLGLGGAETSLVKLVAATPEIEHRIVSLLPEGALAAAARAAGATVQSIDVSPSPAALLRVGRLTRIVREFAPDVVQTWLYHADFMGFLAARLAGLPDRTVPVAWNIRCADMDLSHYRLATRLTVRLLALLSRLPQAIVTNSRAAVEHHRKLGYAGDFTVIPNGFDTGRFAPDATARARLRAEWGMTADQPLIGFVGRLDAMKNLPLLCRALSFVTARQEDVRAVFCGQWLGPNDGAAQRLLRRHGLEGRVRLLGPRDDVPAVLSALDCLVLSSRSEGFLNVLGEAMACGVPCATTDAGDAALIVGGEGRVVPRGDADALSRAILDILTLPPDEKEALGRRARERIEREFSIAAMAGRYLDLWASLAAKAAPRS</sequence>
<dbReference type="Pfam" id="PF13692">
    <property type="entry name" value="Glyco_trans_1_4"/>
    <property type="match status" value="1"/>
</dbReference>
<dbReference type="STRING" id="1121439.dsat_1968"/>
<dbReference type="InterPro" id="IPR028098">
    <property type="entry name" value="Glyco_trans_4-like_N"/>
</dbReference>
<evidence type="ECO:0000259" key="3">
    <source>
        <dbReference type="Pfam" id="PF13439"/>
    </source>
</evidence>
<dbReference type="PANTHER" id="PTHR12526">
    <property type="entry name" value="GLYCOSYLTRANSFERASE"/>
    <property type="match status" value="1"/>
</dbReference>
<evidence type="ECO:0000313" key="4">
    <source>
        <dbReference type="EMBL" id="EPR35627.1"/>
    </source>
</evidence>
<feature type="domain" description="Glycosyltransferase subfamily 4-like N-terminal" evidence="3">
    <location>
        <begin position="13"/>
        <end position="176"/>
    </location>
</feature>
<name>S7TEK8_9BACT</name>
<dbReference type="eggNOG" id="COG0438">
    <property type="taxonomic scope" value="Bacteria"/>
</dbReference>
<evidence type="ECO:0000313" key="5">
    <source>
        <dbReference type="Proteomes" id="UP000014975"/>
    </source>
</evidence>
<dbReference type="Pfam" id="PF13439">
    <property type="entry name" value="Glyco_transf_4"/>
    <property type="match status" value="1"/>
</dbReference>
<dbReference type="PATRIC" id="fig|1121439.3.peg.353"/>
<keyword evidence="5" id="KW-1185">Reference proteome</keyword>
<dbReference type="SUPFAM" id="SSF53756">
    <property type="entry name" value="UDP-Glycosyltransferase/glycogen phosphorylase"/>
    <property type="match status" value="1"/>
</dbReference>
<comment type="caution">
    <text evidence="4">The sequence shown here is derived from an EMBL/GenBank/DDBJ whole genome shotgun (WGS) entry which is preliminary data.</text>
</comment>